<keyword evidence="3" id="KW-1185">Reference proteome</keyword>
<dbReference type="RefSeq" id="WP_285567758.1">
    <property type="nucleotide sequence ID" value="NZ_BSTK01000002.1"/>
</dbReference>
<evidence type="ECO:0000313" key="2">
    <source>
        <dbReference type="EMBL" id="GLY83441.1"/>
    </source>
</evidence>
<proteinExistence type="predicted"/>
<comment type="caution">
    <text evidence="2">The sequence shown here is derived from an EMBL/GenBank/DDBJ whole genome shotgun (WGS) entry which is preliminary data.</text>
</comment>
<name>A0A9W6RVK9_9ACTN</name>
<accession>A0A9W6RVK9</accession>
<feature type="domain" description="Tox-PL" evidence="1">
    <location>
        <begin position="87"/>
        <end position="190"/>
    </location>
</feature>
<organism evidence="2 3">
    <name type="scientific">Actinoallomurus iriomotensis</name>
    <dbReference type="NCBI Taxonomy" id="478107"/>
    <lineage>
        <taxon>Bacteria</taxon>
        <taxon>Bacillati</taxon>
        <taxon>Actinomycetota</taxon>
        <taxon>Actinomycetes</taxon>
        <taxon>Streptosporangiales</taxon>
        <taxon>Thermomonosporaceae</taxon>
        <taxon>Actinoallomurus</taxon>
    </lineage>
</organism>
<sequence length="212" mass="22943">MVGGSRLFEVARQFLRPPIEDLLPRDTARLGGLAKFPARDEELLRAGYEEVKKVLKEARGRPLTADELRRAVQYTNPLKVNGLVQENCSRCAMAVDDILHARPAVAGNITDPPKLDALLDLARTRITGEVGDIIGGKSGDFRDIESFLLAKGSGAQGILHTVTSLADGAGHAANAANIDGKVYYVDGQVGLVEDFVPAAEKYFEIATFLRTR</sequence>
<dbReference type="Pfam" id="PF15644">
    <property type="entry name" value="Gln_amidase"/>
    <property type="match status" value="1"/>
</dbReference>
<dbReference type="Proteomes" id="UP001165074">
    <property type="component" value="Unassembled WGS sequence"/>
</dbReference>
<dbReference type="AlphaFoldDB" id="A0A9W6RVK9"/>
<reference evidence="2" key="1">
    <citation type="submission" date="2023-03" db="EMBL/GenBank/DDBJ databases">
        <title>Actinoallomurus iriomotensis NBRC 103684.</title>
        <authorList>
            <person name="Ichikawa N."/>
            <person name="Sato H."/>
            <person name="Tonouchi N."/>
        </authorList>
    </citation>
    <scope>NUCLEOTIDE SEQUENCE</scope>
    <source>
        <strain evidence="2">NBRC 103684</strain>
    </source>
</reference>
<evidence type="ECO:0000313" key="3">
    <source>
        <dbReference type="Proteomes" id="UP001165074"/>
    </source>
</evidence>
<protein>
    <recommendedName>
        <fullName evidence="1">Tox-PL domain-containing protein</fullName>
    </recommendedName>
</protein>
<evidence type="ECO:0000259" key="1">
    <source>
        <dbReference type="Pfam" id="PF15644"/>
    </source>
</evidence>
<dbReference type="InterPro" id="IPR028908">
    <property type="entry name" value="Tox-PL_dom"/>
</dbReference>
<dbReference type="EMBL" id="BSTK01000002">
    <property type="protein sequence ID" value="GLY83441.1"/>
    <property type="molecule type" value="Genomic_DNA"/>
</dbReference>
<gene>
    <name evidence="2" type="ORF">Airi02_013710</name>
</gene>